<proteinExistence type="predicted"/>
<protein>
    <submittedName>
        <fullName evidence="1">Uncharacterized protein</fullName>
    </submittedName>
</protein>
<sequence length="80" mass="9034">MIKLGFLNLLEVGHSMMIATSKSLFRWIDIIGNPVNLSSPIINHSVKEMEYFYKKAPCFLDVAEQQFLSSAKISKSEAIL</sequence>
<name>A0AAV2B1T4_9ARAC</name>
<dbReference type="Proteomes" id="UP001497382">
    <property type="component" value="Unassembled WGS sequence"/>
</dbReference>
<organism evidence="1 2">
    <name type="scientific">Larinioides sclopetarius</name>
    <dbReference type="NCBI Taxonomy" id="280406"/>
    <lineage>
        <taxon>Eukaryota</taxon>
        <taxon>Metazoa</taxon>
        <taxon>Ecdysozoa</taxon>
        <taxon>Arthropoda</taxon>
        <taxon>Chelicerata</taxon>
        <taxon>Arachnida</taxon>
        <taxon>Araneae</taxon>
        <taxon>Araneomorphae</taxon>
        <taxon>Entelegynae</taxon>
        <taxon>Araneoidea</taxon>
        <taxon>Araneidae</taxon>
        <taxon>Larinioides</taxon>
    </lineage>
</organism>
<keyword evidence="2" id="KW-1185">Reference proteome</keyword>
<reference evidence="1 2" key="1">
    <citation type="submission" date="2024-04" db="EMBL/GenBank/DDBJ databases">
        <authorList>
            <person name="Rising A."/>
            <person name="Reimegard J."/>
            <person name="Sonavane S."/>
            <person name="Akerstrom W."/>
            <person name="Nylinder S."/>
            <person name="Hedman E."/>
            <person name="Kallberg Y."/>
        </authorList>
    </citation>
    <scope>NUCLEOTIDE SEQUENCE [LARGE SCALE GENOMIC DNA]</scope>
</reference>
<comment type="caution">
    <text evidence="1">The sequence shown here is derived from an EMBL/GenBank/DDBJ whole genome shotgun (WGS) entry which is preliminary data.</text>
</comment>
<evidence type="ECO:0000313" key="2">
    <source>
        <dbReference type="Proteomes" id="UP001497382"/>
    </source>
</evidence>
<gene>
    <name evidence="1" type="ORF">LARSCL_LOCUS16314</name>
</gene>
<accession>A0AAV2B1T4</accession>
<evidence type="ECO:0000313" key="1">
    <source>
        <dbReference type="EMBL" id="CAL1290168.1"/>
    </source>
</evidence>
<dbReference type="AlphaFoldDB" id="A0AAV2B1T4"/>
<dbReference type="EMBL" id="CAXIEN010000260">
    <property type="protein sequence ID" value="CAL1290168.1"/>
    <property type="molecule type" value="Genomic_DNA"/>
</dbReference>